<organism evidence="2 3">
    <name type="scientific">Brevundimonas staleyi</name>
    <dbReference type="NCBI Taxonomy" id="74326"/>
    <lineage>
        <taxon>Bacteria</taxon>
        <taxon>Pseudomonadati</taxon>
        <taxon>Pseudomonadota</taxon>
        <taxon>Alphaproteobacteria</taxon>
        <taxon>Caulobacterales</taxon>
        <taxon>Caulobacteraceae</taxon>
        <taxon>Brevundimonas</taxon>
    </lineage>
</organism>
<feature type="compositionally biased region" description="Basic and acidic residues" evidence="1">
    <location>
        <begin position="107"/>
        <end position="116"/>
    </location>
</feature>
<gene>
    <name evidence="2" type="ORF">ACFPIE_15435</name>
</gene>
<evidence type="ECO:0000313" key="2">
    <source>
        <dbReference type="EMBL" id="MFC5345310.1"/>
    </source>
</evidence>
<sequence>MSDWVDFLEAEAGAGRFLPWREVHRTAGLSRTTAWRLQRAGQFPAPYRLSPGRVGYSEVEIAAWKRWRTTERERKPRRASVDPQTKPAPFPRVSKATTPPAAAPPRPIDRSPERIDSPVGPLAKSVSPPTLKARKKSRARPGNPDQTVFDF</sequence>
<reference evidence="3" key="1">
    <citation type="journal article" date="2019" name="Int. J. Syst. Evol. Microbiol.">
        <title>The Global Catalogue of Microorganisms (GCM) 10K type strain sequencing project: providing services to taxonomists for standard genome sequencing and annotation.</title>
        <authorList>
            <consortium name="The Broad Institute Genomics Platform"/>
            <consortium name="The Broad Institute Genome Sequencing Center for Infectious Disease"/>
            <person name="Wu L."/>
            <person name="Ma J."/>
        </authorList>
    </citation>
    <scope>NUCLEOTIDE SEQUENCE [LARGE SCALE GENOMIC DNA]</scope>
    <source>
        <strain evidence="3">JCM 12125</strain>
    </source>
</reference>
<accession>A0ABW0FUA8</accession>
<dbReference type="EMBL" id="JBHSLF010000045">
    <property type="protein sequence ID" value="MFC5345310.1"/>
    <property type="molecule type" value="Genomic_DNA"/>
</dbReference>
<dbReference type="InterPro" id="IPR010260">
    <property type="entry name" value="AlpA"/>
</dbReference>
<dbReference type="RefSeq" id="WP_374036574.1">
    <property type="nucleotide sequence ID" value="NZ_CP169082.1"/>
</dbReference>
<comment type="caution">
    <text evidence="2">The sequence shown here is derived from an EMBL/GenBank/DDBJ whole genome shotgun (WGS) entry which is preliminary data.</text>
</comment>
<evidence type="ECO:0000256" key="1">
    <source>
        <dbReference type="SAM" id="MobiDB-lite"/>
    </source>
</evidence>
<name>A0ABW0FUA8_9CAUL</name>
<protein>
    <submittedName>
        <fullName evidence="2">Helix-turn-helix transcriptional regulator</fullName>
    </submittedName>
</protein>
<proteinExistence type="predicted"/>
<evidence type="ECO:0000313" key="3">
    <source>
        <dbReference type="Proteomes" id="UP001596152"/>
    </source>
</evidence>
<keyword evidence="3" id="KW-1185">Reference proteome</keyword>
<dbReference type="Proteomes" id="UP001596152">
    <property type="component" value="Unassembled WGS sequence"/>
</dbReference>
<dbReference type="Pfam" id="PF05930">
    <property type="entry name" value="Phage_AlpA"/>
    <property type="match status" value="1"/>
</dbReference>
<feature type="region of interest" description="Disordered" evidence="1">
    <location>
        <begin position="69"/>
        <end position="151"/>
    </location>
</feature>